<keyword evidence="3" id="KW-1185">Reference proteome</keyword>
<feature type="transmembrane region" description="Helical" evidence="1">
    <location>
        <begin position="136"/>
        <end position="154"/>
    </location>
</feature>
<organism evidence="2 3">
    <name type="scientific">Paracoccus solventivorans</name>
    <dbReference type="NCBI Taxonomy" id="53463"/>
    <lineage>
        <taxon>Bacteria</taxon>
        <taxon>Pseudomonadati</taxon>
        <taxon>Pseudomonadota</taxon>
        <taxon>Alphaproteobacteria</taxon>
        <taxon>Rhodobacterales</taxon>
        <taxon>Paracoccaceae</taxon>
        <taxon>Paracoccus</taxon>
    </lineage>
</organism>
<keyword evidence="1" id="KW-0472">Membrane</keyword>
<feature type="transmembrane region" description="Helical" evidence="1">
    <location>
        <begin position="94"/>
        <end position="124"/>
    </location>
</feature>
<dbReference type="STRING" id="53463.SAMN05444389_106155"/>
<evidence type="ECO:0000313" key="3">
    <source>
        <dbReference type="Proteomes" id="UP000184444"/>
    </source>
</evidence>
<gene>
    <name evidence="2" type="ORF">SAMN05444389_106155</name>
</gene>
<proteinExistence type="predicted"/>
<dbReference type="OrthoDB" id="8421828at2"/>
<dbReference type="AlphaFoldDB" id="A0A1M7HKL7"/>
<dbReference type="Proteomes" id="UP000184444">
    <property type="component" value="Unassembled WGS sequence"/>
</dbReference>
<feature type="transmembrane region" description="Helical" evidence="1">
    <location>
        <begin position="30"/>
        <end position="48"/>
    </location>
</feature>
<accession>A0A1M7HKL7</accession>
<keyword evidence="1" id="KW-0812">Transmembrane</keyword>
<reference evidence="3" key="1">
    <citation type="submission" date="2016-11" db="EMBL/GenBank/DDBJ databases">
        <authorList>
            <person name="Varghese N."/>
            <person name="Submissions S."/>
        </authorList>
    </citation>
    <scope>NUCLEOTIDE SEQUENCE [LARGE SCALE GENOMIC DNA]</scope>
    <source>
        <strain evidence="3">DSM 6637</strain>
    </source>
</reference>
<evidence type="ECO:0000313" key="2">
    <source>
        <dbReference type="EMBL" id="SHM29081.1"/>
    </source>
</evidence>
<dbReference type="RefSeq" id="WP_073066660.1">
    <property type="nucleotide sequence ID" value="NZ_FRCK01000006.1"/>
</dbReference>
<dbReference type="EMBL" id="FRCK01000006">
    <property type="protein sequence ID" value="SHM29081.1"/>
    <property type="molecule type" value="Genomic_DNA"/>
</dbReference>
<name>A0A1M7HKL7_9RHOB</name>
<feature type="transmembrane region" description="Helical" evidence="1">
    <location>
        <begin position="54"/>
        <end position="74"/>
    </location>
</feature>
<sequence length="162" mass="17428">MGQAIRHPAPLAITPISHAPPRGGNLRSGIQTALFAALFVSGLALWLWPQDAIVVLAHLAGGLVLLVLLVPWLVRHLPTGLAHSQRRGFTILSWALLAAFVLVLATGVAMSLPAGAWIAGVVWFWPREVTEALSFLHLWGSWAAAAGFVLHLGLRHWAWGQP</sequence>
<keyword evidence="1" id="KW-1133">Transmembrane helix</keyword>
<protein>
    <submittedName>
        <fullName evidence="2">Uncharacterized protein</fullName>
    </submittedName>
</protein>
<evidence type="ECO:0000256" key="1">
    <source>
        <dbReference type="SAM" id="Phobius"/>
    </source>
</evidence>